<feature type="compositionally biased region" description="Basic and acidic residues" evidence="1">
    <location>
        <begin position="1"/>
        <end position="18"/>
    </location>
</feature>
<dbReference type="EMBL" id="JAVYJV010000012">
    <property type="protein sequence ID" value="KAK4358156.1"/>
    <property type="molecule type" value="Genomic_DNA"/>
</dbReference>
<evidence type="ECO:0000313" key="2">
    <source>
        <dbReference type="EMBL" id="KAK4358156.1"/>
    </source>
</evidence>
<organism evidence="2 3">
    <name type="scientific">Anisodus tanguticus</name>
    <dbReference type="NCBI Taxonomy" id="243964"/>
    <lineage>
        <taxon>Eukaryota</taxon>
        <taxon>Viridiplantae</taxon>
        <taxon>Streptophyta</taxon>
        <taxon>Embryophyta</taxon>
        <taxon>Tracheophyta</taxon>
        <taxon>Spermatophyta</taxon>
        <taxon>Magnoliopsida</taxon>
        <taxon>eudicotyledons</taxon>
        <taxon>Gunneridae</taxon>
        <taxon>Pentapetalae</taxon>
        <taxon>asterids</taxon>
        <taxon>lamiids</taxon>
        <taxon>Solanales</taxon>
        <taxon>Solanaceae</taxon>
        <taxon>Solanoideae</taxon>
        <taxon>Hyoscyameae</taxon>
        <taxon>Anisodus</taxon>
    </lineage>
</organism>
<keyword evidence="3" id="KW-1185">Reference proteome</keyword>
<accession>A0AAE1RUH7</accession>
<evidence type="ECO:0000313" key="3">
    <source>
        <dbReference type="Proteomes" id="UP001291623"/>
    </source>
</evidence>
<comment type="caution">
    <text evidence="2">The sequence shown here is derived from an EMBL/GenBank/DDBJ whole genome shotgun (WGS) entry which is preliminary data.</text>
</comment>
<sequence length="86" mass="10057">MLKDRTDSGKGQSPEEHAAQPIHRKCLTYNMPTHIGALRKNDEFMLLLCWKGLMMRVKESQDLELLCDDDNLDKDELYDEDIVYVE</sequence>
<name>A0AAE1RUH7_9SOLA</name>
<dbReference type="AlphaFoldDB" id="A0AAE1RUH7"/>
<gene>
    <name evidence="2" type="ORF">RND71_023766</name>
</gene>
<proteinExistence type="predicted"/>
<reference evidence="2" key="1">
    <citation type="submission" date="2023-12" db="EMBL/GenBank/DDBJ databases">
        <title>Genome assembly of Anisodus tanguticus.</title>
        <authorList>
            <person name="Wang Y.-J."/>
        </authorList>
    </citation>
    <scope>NUCLEOTIDE SEQUENCE</scope>
    <source>
        <strain evidence="2">KB-2021</strain>
        <tissue evidence="2">Leaf</tissue>
    </source>
</reference>
<feature type="region of interest" description="Disordered" evidence="1">
    <location>
        <begin position="1"/>
        <end position="23"/>
    </location>
</feature>
<dbReference type="Proteomes" id="UP001291623">
    <property type="component" value="Unassembled WGS sequence"/>
</dbReference>
<protein>
    <submittedName>
        <fullName evidence="2">Uncharacterized protein</fullName>
    </submittedName>
</protein>
<evidence type="ECO:0000256" key="1">
    <source>
        <dbReference type="SAM" id="MobiDB-lite"/>
    </source>
</evidence>